<dbReference type="InterPro" id="IPR006153">
    <property type="entry name" value="Cation/H_exchanger_TM"/>
</dbReference>
<evidence type="ECO:0000256" key="5">
    <source>
        <dbReference type="ARBA" id="ARBA00022989"/>
    </source>
</evidence>
<dbReference type="NCBIfam" id="TIGR00831">
    <property type="entry name" value="a_cpa1"/>
    <property type="match status" value="1"/>
</dbReference>
<evidence type="ECO:0000256" key="3">
    <source>
        <dbReference type="ARBA" id="ARBA00022475"/>
    </source>
</evidence>
<proteinExistence type="inferred from homology"/>
<feature type="domain" description="Cation/H+ exchanger transmembrane" evidence="11">
    <location>
        <begin position="11"/>
        <end position="394"/>
    </location>
</feature>
<evidence type="ECO:0000259" key="11">
    <source>
        <dbReference type="Pfam" id="PF00999"/>
    </source>
</evidence>
<protein>
    <submittedName>
        <fullName evidence="12">Na+/H+ antiporter</fullName>
    </submittedName>
</protein>
<comment type="caution">
    <text evidence="10">Lacks conserved residue(s) required for the propagation of feature annotation.</text>
</comment>
<sequence>MIDVLLLVAGSTLVSVLARRVGFSVPITLVVAGLVLSALPGVPEYHLDPQLALLVFVPPLVYSDALESSYLDLRASARPIGLLSVGLVLFTTLVVGLVAHALIAGLSWPVAFVLGAILAPTDAVAAVSVARRLGLPRRIVTILVAESIVNDATGMTLFRITVAVALGSATGLLEGAGEFLYASIGGVAAGLLLALPARRLLRWLGDAVAENAVSLLVPFVAYAVAESFGASGVLAVLAAGLYLGHHAAGASHASRLQEAATWRLITRVLEAVGFALIGLQLRPVLRSLSTTDPLVLAGYAGAVFLTVLLMRIAWVFPATYLPRRLSARLRAKDPAPPWQFPAAISWAGTRGVVSLAAAFAVPAALPHRDLVLFLAFSVVLGTLLVQGPAFPALARRLGLREHRQAHQDALAEAAAHETAARAAWHRLEELLGSGREHAPPHILDRLRDHAEHRRFAAWERLEADAPSEAGETPSAAYRRLRLQMLATERGVFVRLRREGRIHDEVLRRVMHELDHEEASLSRR</sequence>
<evidence type="ECO:0000256" key="4">
    <source>
        <dbReference type="ARBA" id="ARBA00022692"/>
    </source>
</evidence>
<feature type="transmembrane region" description="Helical" evidence="10">
    <location>
        <begin position="219"/>
        <end position="243"/>
    </location>
</feature>
<feature type="transmembrane region" description="Helical" evidence="10">
    <location>
        <begin position="179"/>
        <end position="199"/>
    </location>
</feature>
<feature type="transmembrane region" description="Helical" evidence="10">
    <location>
        <begin position="80"/>
        <end position="103"/>
    </location>
</feature>
<keyword evidence="7 10" id="KW-0406">Ion transport</keyword>
<feature type="transmembrane region" description="Helical" evidence="10">
    <location>
        <begin position="297"/>
        <end position="321"/>
    </location>
</feature>
<name>A0ABW0VDX5_9ACTN</name>
<organism evidence="12 13">
    <name type="scientific">Kitasatospora cinereorecta</name>
    <dbReference type="NCBI Taxonomy" id="285560"/>
    <lineage>
        <taxon>Bacteria</taxon>
        <taxon>Bacillati</taxon>
        <taxon>Actinomycetota</taxon>
        <taxon>Actinomycetes</taxon>
        <taxon>Kitasatosporales</taxon>
        <taxon>Streptomycetaceae</taxon>
        <taxon>Kitasatospora</taxon>
    </lineage>
</organism>
<keyword evidence="10" id="KW-0050">Antiport</keyword>
<evidence type="ECO:0000256" key="10">
    <source>
        <dbReference type="RuleBase" id="RU366002"/>
    </source>
</evidence>
<reference evidence="13" key="1">
    <citation type="journal article" date="2019" name="Int. J. Syst. Evol. Microbiol.">
        <title>The Global Catalogue of Microorganisms (GCM) 10K type strain sequencing project: providing services to taxonomists for standard genome sequencing and annotation.</title>
        <authorList>
            <consortium name="The Broad Institute Genomics Platform"/>
            <consortium name="The Broad Institute Genome Sequencing Center for Infectious Disease"/>
            <person name="Wu L."/>
            <person name="Ma J."/>
        </authorList>
    </citation>
    <scope>NUCLEOTIDE SEQUENCE [LARGE SCALE GENOMIC DNA]</scope>
    <source>
        <strain evidence="13">CGMCC 4.1622</strain>
    </source>
</reference>
<keyword evidence="5 10" id="KW-1133">Transmembrane helix</keyword>
<keyword evidence="13" id="KW-1185">Reference proteome</keyword>
<keyword evidence="3 10" id="KW-1003">Cell membrane</keyword>
<feature type="transmembrane region" description="Helical" evidence="10">
    <location>
        <begin position="109"/>
        <end position="130"/>
    </location>
</feature>
<comment type="similarity">
    <text evidence="10">Belongs to the monovalent cation:proton antiporter 1 (CPA1) transporter (TC 2.A.36) family.</text>
</comment>
<comment type="caution">
    <text evidence="12">The sequence shown here is derived from an EMBL/GenBank/DDBJ whole genome shotgun (WGS) entry which is preliminary data.</text>
</comment>
<keyword evidence="2 10" id="KW-0813">Transport</keyword>
<feature type="transmembrane region" description="Helical" evidence="10">
    <location>
        <begin position="371"/>
        <end position="394"/>
    </location>
</feature>
<evidence type="ECO:0000313" key="13">
    <source>
        <dbReference type="Proteomes" id="UP001596066"/>
    </source>
</evidence>
<keyword evidence="8 10" id="KW-0472">Membrane</keyword>
<dbReference type="PANTHER" id="PTHR10110">
    <property type="entry name" value="SODIUM/HYDROGEN EXCHANGER"/>
    <property type="match status" value="1"/>
</dbReference>
<evidence type="ECO:0000256" key="1">
    <source>
        <dbReference type="ARBA" id="ARBA00004651"/>
    </source>
</evidence>
<evidence type="ECO:0000256" key="7">
    <source>
        <dbReference type="ARBA" id="ARBA00023065"/>
    </source>
</evidence>
<keyword evidence="6 10" id="KW-0915">Sodium</keyword>
<dbReference type="EMBL" id="JBHSOC010000037">
    <property type="protein sequence ID" value="MFC5643851.1"/>
    <property type="molecule type" value="Genomic_DNA"/>
</dbReference>
<dbReference type="PANTHER" id="PTHR10110:SF86">
    <property type="entry name" value="SODIUM_HYDROGEN EXCHANGER 7"/>
    <property type="match status" value="1"/>
</dbReference>
<dbReference type="InterPro" id="IPR004705">
    <property type="entry name" value="Cation/H_exchanger_CPA1_bac"/>
</dbReference>
<dbReference type="Proteomes" id="UP001596066">
    <property type="component" value="Unassembled WGS sequence"/>
</dbReference>
<evidence type="ECO:0000256" key="2">
    <source>
        <dbReference type="ARBA" id="ARBA00022448"/>
    </source>
</evidence>
<comment type="function">
    <text evidence="10">Na(+)/H(+) antiporter that extrudes sodium in exchange for external protons.</text>
</comment>
<accession>A0ABW0VDX5</accession>
<dbReference type="Gene3D" id="6.10.140.1330">
    <property type="match status" value="1"/>
</dbReference>
<keyword evidence="4 10" id="KW-0812">Transmembrane</keyword>
<keyword evidence="9 10" id="KW-0739">Sodium transport</keyword>
<dbReference type="RefSeq" id="WP_346147743.1">
    <property type="nucleotide sequence ID" value="NZ_BAAAUA010000039.1"/>
</dbReference>
<evidence type="ECO:0000313" key="12">
    <source>
        <dbReference type="EMBL" id="MFC5643851.1"/>
    </source>
</evidence>
<feature type="transmembrane region" description="Helical" evidence="10">
    <location>
        <begin position="264"/>
        <end position="285"/>
    </location>
</feature>
<evidence type="ECO:0000256" key="8">
    <source>
        <dbReference type="ARBA" id="ARBA00023136"/>
    </source>
</evidence>
<dbReference type="InterPro" id="IPR018422">
    <property type="entry name" value="Cation/H_exchanger_CPA1"/>
</dbReference>
<comment type="subcellular location">
    <subcellularLocation>
        <location evidence="1 10">Cell membrane</location>
        <topology evidence="1 10">Multi-pass membrane protein</topology>
    </subcellularLocation>
</comment>
<feature type="transmembrane region" description="Helical" evidence="10">
    <location>
        <begin position="342"/>
        <end position="365"/>
    </location>
</feature>
<dbReference type="Pfam" id="PF00999">
    <property type="entry name" value="Na_H_Exchanger"/>
    <property type="match status" value="1"/>
</dbReference>
<evidence type="ECO:0000256" key="9">
    <source>
        <dbReference type="ARBA" id="ARBA00023201"/>
    </source>
</evidence>
<gene>
    <name evidence="12" type="ORF">ACFPZF_21110</name>
</gene>
<evidence type="ECO:0000256" key="6">
    <source>
        <dbReference type="ARBA" id="ARBA00023053"/>
    </source>
</evidence>